<keyword evidence="2" id="KW-1185">Reference proteome</keyword>
<dbReference type="AlphaFoldDB" id="A0A7I4F810"/>
<reference evidence="1" key="3">
    <citation type="submission" date="2020-12" db="UniProtKB">
        <authorList>
            <consortium name="EnsemblPlants"/>
        </authorList>
    </citation>
    <scope>IDENTIFICATION</scope>
</reference>
<dbReference type="FunCoup" id="A0A7I4F810">
    <property type="interactions" value="383"/>
</dbReference>
<dbReference type="InterPro" id="IPR029063">
    <property type="entry name" value="SAM-dependent_MTases_sf"/>
</dbReference>
<evidence type="ECO:0000313" key="1">
    <source>
        <dbReference type="EnsemblPlants" id="Pp3c17_21930V3.4"/>
    </source>
</evidence>
<dbReference type="PANTHER" id="PTHR14614:SF97">
    <property type="entry name" value="S-ADENOSYL-L-METHIONINE-DEPENDENT METHYLTRANSFERASES SUPERFAMILY PROTEIN"/>
    <property type="match status" value="1"/>
</dbReference>
<dbReference type="InParanoid" id="A0A7I4F810"/>
<dbReference type="Gramene" id="Pp3c17_21930V3.4">
    <property type="protein sequence ID" value="Pp3c17_21930V3.4"/>
    <property type="gene ID" value="Pp3c17_21930"/>
</dbReference>
<dbReference type="InterPro" id="IPR019410">
    <property type="entry name" value="Methyltransf_16"/>
</dbReference>
<dbReference type="Proteomes" id="UP000006727">
    <property type="component" value="Chromosome 17"/>
</dbReference>
<reference evidence="1 2" key="1">
    <citation type="journal article" date="2008" name="Science">
        <title>The Physcomitrella genome reveals evolutionary insights into the conquest of land by plants.</title>
        <authorList>
            <person name="Rensing S."/>
            <person name="Lang D."/>
            <person name="Zimmer A."/>
            <person name="Terry A."/>
            <person name="Salamov A."/>
            <person name="Shapiro H."/>
            <person name="Nishiyama T."/>
            <person name="Perroud P.-F."/>
            <person name="Lindquist E."/>
            <person name="Kamisugi Y."/>
            <person name="Tanahashi T."/>
            <person name="Sakakibara K."/>
            <person name="Fujita T."/>
            <person name="Oishi K."/>
            <person name="Shin-I T."/>
            <person name="Kuroki Y."/>
            <person name="Toyoda A."/>
            <person name="Suzuki Y."/>
            <person name="Hashimoto A."/>
            <person name="Yamaguchi K."/>
            <person name="Sugano A."/>
            <person name="Kohara Y."/>
            <person name="Fujiyama A."/>
            <person name="Anterola A."/>
            <person name="Aoki S."/>
            <person name="Ashton N."/>
            <person name="Barbazuk W.B."/>
            <person name="Barker E."/>
            <person name="Bennetzen J."/>
            <person name="Bezanilla M."/>
            <person name="Blankenship R."/>
            <person name="Cho S.H."/>
            <person name="Dutcher S."/>
            <person name="Estelle M."/>
            <person name="Fawcett J.A."/>
            <person name="Gundlach H."/>
            <person name="Hanada K."/>
            <person name="Heyl A."/>
            <person name="Hicks K.A."/>
            <person name="Hugh J."/>
            <person name="Lohr M."/>
            <person name="Mayer K."/>
            <person name="Melkozernov A."/>
            <person name="Murata T."/>
            <person name="Nelson D."/>
            <person name="Pils B."/>
            <person name="Prigge M."/>
            <person name="Reiss B."/>
            <person name="Renner T."/>
            <person name="Rombauts S."/>
            <person name="Rushton P."/>
            <person name="Sanderfoot A."/>
            <person name="Schween G."/>
            <person name="Shiu S.-H."/>
            <person name="Stueber K."/>
            <person name="Theodoulou F.L."/>
            <person name="Tu H."/>
            <person name="Van de Peer Y."/>
            <person name="Verrier P.J."/>
            <person name="Waters E."/>
            <person name="Wood A."/>
            <person name="Yang L."/>
            <person name="Cove D."/>
            <person name="Cuming A."/>
            <person name="Hasebe M."/>
            <person name="Lucas S."/>
            <person name="Mishler D.B."/>
            <person name="Reski R."/>
            <person name="Grigoriev I."/>
            <person name="Quatrano R.S."/>
            <person name="Boore J.L."/>
        </authorList>
    </citation>
    <scope>NUCLEOTIDE SEQUENCE [LARGE SCALE GENOMIC DNA]</scope>
    <source>
        <strain evidence="1 2">cv. Gransden 2004</strain>
    </source>
</reference>
<sequence length="289" mass="33405">MREHLEVFKLISESEQWTQLSSQLVICSLVTRIQMILLIQLVIVRLSKEIMNFMTLKIREFSFHQVNANLLWPGTCIFAEWLIKHSTLLSGRRILELGSGTGALTIFLRKTYDLDITTSDYDDEDIERNIHCNHRANDVSVSPHIRHTWGDKFPIECPDWDLIIASDILLYVKQYANLVKTLVFLLQTWKPKAVGVEDLSPDSSGTTDGVPHARHHLDLNLGEEMLNDRRNNVTNVPLFLPKPCFLMSWRRRIPKDDEDQFFHGCRAAGLCVADYGARVYCIYPRHEVE</sequence>
<dbReference type="RefSeq" id="XP_073396593.1">
    <property type="nucleotide sequence ID" value="XM_073540492.1"/>
</dbReference>
<dbReference type="EMBL" id="ABEU02000017">
    <property type="status" value="NOT_ANNOTATED_CDS"/>
    <property type="molecule type" value="Genomic_DNA"/>
</dbReference>
<gene>
    <name evidence="1" type="primary">LOC112294050</name>
</gene>
<dbReference type="GeneID" id="112294050"/>
<dbReference type="Pfam" id="PF10294">
    <property type="entry name" value="Methyltransf_16"/>
    <property type="match status" value="1"/>
</dbReference>
<dbReference type="Gene3D" id="3.40.50.150">
    <property type="entry name" value="Vaccinia Virus protein VP39"/>
    <property type="match status" value="1"/>
</dbReference>
<dbReference type="CDD" id="cd02440">
    <property type="entry name" value="AdoMet_MTases"/>
    <property type="match status" value="1"/>
</dbReference>
<evidence type="ECO:0000313" key="2">
    <source>
        <dbReference type="Proteomes" id="UP000006727"/>
    </source>
</evidence>
<protein>
    <submittedName>
        <fullName evidence="1">Uncharacterized protein</fullName>
    </submittedName>
</protein>
<reference evidence="1 2" key="2">
    <citation type="journal article" date="2018" name="Plant J.">
        <title>The Physcomitrella patens chromosome-scale assembly reveals moss genome structure and evolution.</title>
        <authorList>
            <person name="Lang D."/>
            <person name="Ullrich K.K."/>
            <person name="Murat F."/>
            <person name="Fuchs J."/>
            <person name="Jenkins J."/>
            <person name="Haas F.B."/>
            <person name="Piednoel M."/>
            <person name="Gundlach H."/>
            <person name="Van Bel M."/>
            <person name="Meyberg R."/>
            <person name="Vives C."/>
            <person name="Morata J."/>
            <person name="Symeonidi A."/>
            <person name="Hiss M."/>
            <person name="Muchero W."/>
            <person name="Kamisugi Y."/>
            <person name="Saleh O."/>
            <person name="Blanc G."/>
            <person name="Decker E.L."/>
            <person name="van Gessel N."/>
            <person name="Grimwood J."/>
            <person name="Hayes R.D."/>
            <person name="Graham S.W."/>
            <person name="Gunter L.E."/>
            <person name="McDaniel S.F."/>
            <person name="Hoernstein S.N.W."/>
            <person name="Larsson A."/>
            <person name="Li F.W."/>
            <person name="Perroud P.F."/>
            <person name="Phillips J."/>
            <person name="Ranjan P."/>
            <person name="Rokshar D.S."/>
            <person name="Rothfels C.J."/>
            <person name="Schneider L."/>
            <person name="Shu S."/>
            <person name="Stevenson D.W."/>
            <person name="Thummler F."/>
            <person name="Tillich M."/>
            <person name="Villarreal Aguilar J.C."/>
            <person name="Widiez T."/>
            <person name="Wong G.K."/>
            <person name="Wymore A."/>
            <person name="Zhang Y."/>
            <person name="Zimmer A.D."/>
            <person name="Quatrano R.S."/>
            <person name="Mayer K.F.X."/>
            <person name="Goodstein D."/>
            <person name="Casacuberta J.M."/>
            <person name="Vandepoele K."/>
            <person name="Reski R."/>
            <person name="Cuming A.C."/>
            <person name="Tuskan G.A."/>
            <person name="Maumus F."/>
            <person name="Salse J."/>
            <person name="Schmutz J."/>
            <person name="Rensing S.A."/>
        </authorList>
    </citation>
    <scope>NUCLEOTIDE SEQUENCE [LARGE SCALE GENOMIC DNA]</scope>
    <source>
        <strain evidence="1 2">cv. Gransden 2004</strain>
    </source>
</reference>
<organism evidence="1 2">
    <name type="scientific">Physcomitrium patens</name>
    <name type="common">Spreading-leaved earth moss</name>
    <name type="synonym">Physcomitrella patens</name>
    <dbReference type="NCBI Taxonomy" id="3218"/>
    <lineage>
        <taxon>Eukaryota</taxon>
        <taxon>Viridiplantae</taxon>
        <taxon>Streptophyta</taxon>
        <taxon>Embryophyta</taxon>
        <taxon>Bryophyta</taxon>
        <taxon>Bryophytina</taxon>
        <taxon>Bryopsida</taxon>
        <taxon>Funariidae</taxon>
        <taxon>Funariales</taxon>
        <taxon>Funariaceae</taxon>
        <taxon>Physcomitrium</taxon>
    </lineage>
</organism>
<accession>A0A7I4F810</accession>
<dbReference type="PANTHER" id="PTHR14614">
    <property type="entry name" value="HEPATOCELLULAR CARCINOMA-ASSOCIATED ANTIGEN"/>
    <property type="match status" value="1"/>
</dbReference>
<dbReference type="EnsemblPlants" id="Pp3c17_21930V3.4">
    <property type="protein sequence ID" value="Pp3c17_21930V3.4"/>
    <property type="gene ID" value="Pp3c17_21930"/>
</dbReference>
<name>A0A7I4F810_PHYPA</name>
<dbReference type="SUPFAM" id="SSF53335">
    <property type="entry name" value="S-adenosyl-L-methionine-dependent methyltransferases"/>
    <property type="match status" value="1"/>
</dbReference>
<proteinExistence type="predicted"/>